<name>A0ABM7SR60_9MYCO</name>
<organism evidence="2 3">
    <name type="scientific">Mycobacterium senriense</name>
    <dbReference type="NCBI Taxonomy" id="2775496"/>
    <lineage>
        <taxon>Bacteria</taxon>
        <taxon>Bacillati</taxon>
        <taxon>Actinomycetota</taxon>
        <taxon>Actinomycetes</taxon>
        <taxon>Mycobacteriales</taxon>
        <taxon>Mycobacteriaceae</taxon>
        <taxon>Mycobacterium</taxon>
        <taxon>Mycobacterium avium complex (MAC)</taxon>
    </lineage>
</organism>
<evidence type="ECO:0000313" key="3">
    <source>
        <dbReference type="Proteomes" id="UP000826012"/>
    </source>
</evidence>
<evidence type="ECO:0000256" key="1">
    <source>
        <dbReference type="SAM" id="MobiDB-lite"/>
    </source>
</evidence>
<accession>A0ABM7SR60</accession>
<protein>
    <submittedName>
        <fullName evidence="2">Uncharacterized protein</fullName>
    </submittedName>
</protein>
<reference evidence="2 3" key="1">
    <citation type="submission" date="2021-07" db="EMBL/GenBank/DDBJ databases">
        <title>Complete genome sequence of nontuberculous Mycobacterium sp. TY59.</title>
        <authorList>
            <person name="Fukushima K."/>
        </authorList>
    </citation>
    <scope>NUCLEOTIDE SEQUENCE [LARGE SCALE GENOMIC DNA]</scope>
    <source>
        <strain evidence="2 3">TY59</strain>
    </source>
</reference>
<gene>
    <name evidence="2" type="ORF">MTY59_25700</name>
</gene>
<evidence type="ECO:0000313" key="2">
    <source>
        <dbReference type="EMBL" id="BCZ22715.1"/>
    </source>
</evidence>
<sequence length="97" mass="10524">MDDRVFAADRANRQFTDVQLVADVDFATGRAKLGGGLRIGVKRRIRVTLKQCRQPFGVDMVGMLMGDQDGRQAGDSLESVREGTGVEEQAGVVELGK</sequence>
<dbReference type="EMBL" id="AP024828">
    <property type="protein sequence ID" value="BCZ22715.1"/>
    <property type="molecule type" value="Genomic_DNA"/>
</dbReference>
<keyword evidence="3" id="KW-1185">Reference proteome</keyword>
<proteinExistence type="predicted"/>
<feature type="region of interest" description="Disordered" evidence="1">
    <location>
        <begin position="71"/>
        <end position="97"/>
    </location>
</feature>
<dbReference type="Proteomes" id="UP000826012">
    <property type="component" value="Chromosome"/>
</dbReference>